<dbReference type="EC" id="2.3.1.29" evidence="6"/>
<dbReference type="InterPro" id="IPR050087">
    <property type="entry name" value="AON_synthase_class-II"/>
</dbReference>
<dbReference type="PANTHER" id="PTHR13693:SF3">
    <property type="entry name" value="LD36009P"/>
    <property type="match status" value="1"/>
</dbReference>
<dbReference type="Proteomes" id="UP000008291">
    <property type="component" value="Chromosome"/>
</dbReference>
<keyword evidence="3 4" id="KW-0663">Pyridoxal phosphate</keyword>
<dbReference type="SUPFAM" id="SSF53383">
    <property type="entry name" value="PLP-dependent transferases"/>
    <property type="match status" value="1"/>
</dbReference>
<dbReference type="Gene3D" id="3.90.1150.10">
    <property type="entry name" value="Aspartate Aminotransferase, domain 1"/>
    <property type="match status" value="1"/>
</dbReference>
<evidence type="ECO:0000259" key="5">
    <source>
        <dbReference type="Pfam" id="PF00155"/>
    </source>
</evidence>
<feature type="domain" description="Aminotransferase class I/classII large" evidence="5">
    <location>
        <begin position="96"/>
        <end position="434"/>
    </location>
</feature>
<dbReference type="KEGG" id="tbd:Tbd_0669"/>
<keyword evidence="2 6" id="KW-0808">Transferase</keyword>
<evidence type="ECO:0000313" key="7">
    <source>
        <dbReference type="Proteomes" id="UP000008291"/>
    </source>
</evidence>
<accession>Q3SKZ9</accession>
<dbReference type="InterPro" id="IPR015422">
    <property type="entry name" value="PyrdxlP-dep_Trfase_small"/>
</dbReference>
<evidence type="ECO:0000256" key="1">
    <source>
        <dbReference type="ARBA" id="ARBA00001933"/>
    </source>
</evidence>
<organism evidence="6 7">
    <name type="scientific">Thiobacillus denitrificans (strain ATCC 25259 / T1)</name>
    <dbReference type="NCBI Taxonomy" id="292415"/>
    <lineage>
        <taxon>Bacteria</taxon>
        <taxon>Pseudomonadati</taxon>
        <taxon>Pseudomonadota</taxon>
        <taxon>Betaproteobacteria</taxon>
        <taxon>Nitrosomonadales</taxon>
        <taxon>Thiobacillaceae</taxon>
        <taxon>Thiobacillus</taxon>
    </lineage>
</organism>
<name>Q3SKZ9_THIDA</name>
<protein>
    <submittedName>
        <fullName evidence="6">Glycine C-acetyltransferase</fullName>
        <ecNumber evidence="6">2.3.1.29</ecNumber>
    </submittedName>
</protein>
<sequence>MATCPDCFCRVDSYISASSHGPMGHVHEHPKDVQETTMNDLAPVEDAMLNGDLFAKAFVARKHSALNRVKPEYLALAMRKIDAVSEREVVFAGRRMLMLSSNNYLGLASDPRLSQAGVEAIRYWGNSTSGSRLLNGTNDLHEELERKLSWFKQVETVVAFQSGYMANLGVLSALLSKDDVAIVDKLVHASILDGCALAHAQVRSFRHQDMASLERVLNDVGHKANKLIVVDGIYSMDGDFARLPEIMALARRYGARVMVDDAHATGVAGPHGRGTADHFGIDEPDIITGTLSKAFGCIGGFVGATKEVMDFIKYNSHAFIYSTSISPSVTASLIRAVRIIEDEPQKRVNLWACTHHLLSGLKSLGFDTGVSETPIIPIVLGDEITMFELVARMDADDIFASPVIYPACPRNKPRVRISLCAEHTLSDMDRVLDSVSRHGRDLGIIQ</sequence>
<dbReference type="GO" id="GO:0030170">
    <property type="term" value="F:pyridoxal phosphate binding"/>
    <property type="evidence" value="ECO:0007669"/>
    <property type="project" value="InterPro"/>
</dbReference>
<comment type="cofactor">
    <cofactor evidence="1 4">
        <name>pyridoxal 5'-phosphate</name>
        <dbReference type="ChEBI" id="CHEBI:597326"/>
    </cofactor>
</comment>
<dbReference type="Gene3D" id="3.40.640.10">
    <property type="entry name" value="Type I PLP-dependent aspartate aminotransferase-like (Major domain)"/>
    <property type="match status" value="1"/>
</dbReference>
<dbReference type="CDD" id="cd06454">
    <property type="entry name" value="KBL_like"/>
    <property type="match status" value="1"/>
</dbReference>
<dbReference type="GO" id="GO:0008890">
    <property type="term" value="F:glycine C-acetyltransferase activity"/>
    <property type="evidence" value="ECO:0007669"/>
    <property type="project" value="UniProtKB-EC"/>
</dbReference>
<comment type="similarity">
    <text evidence="4">Belongs to the class-II pyridoxal-phosphate-dependent aminotransferase family.</text>
</comment>
<keyword evidence="7" id="KW-1185">Reference proteome</keyword>
<proteinExistence type="inferred from homology"/>
<dbReference type="STRING" id="292415.Tbd_0669"/>
<evidence type="ECO:0000256" key="2">
    <source>
        <dbReference type="ARBA" id="ARBA00022679"/>
    </source>
</evidence>
<dbReference type="InterPro" id="IPR004839">
    <property type="entry name" value="Aminotransferase_I/II_large"/>
</dbReference>
<dbReference type="PANTHER" id="PTHR13693">
    <property type="entry name" value="CLASS II AMINOTRANSFERASE/8-AMINO-7-OXONONANOATE SYNTHASE"/>
    <property type="match status" value="1"/>
</dbReference>
<keyword evidence="6" id="KW-0012">Acyltransferase</keyword>
<dbReference type="Pfam" id="PF00155">
    <property type="entry name" value="Aminotran_1_2"/>
    <property type="match status" value="1"/>
</dbReference>
<evidence type="ECO:0000256" key="3">
    <source>
        <dbReference type="ARBA" id="ARBA00022898"/>
    </source>
</evidence>
<reference evidence="6 7" key="1">
    <citation type="journal article" date="2006" name="J. Bacteriol.">
        <title>The genome sequence of the obligately chemolithoautotrophic, facultatively anaerobic bacterium Thiobacillus denitrificans.</title>
        <authorList>
            <person name="Beller H.R."/>
            <person name="Chain P.S."/>
            <person name="Letain T.E."/>
            <person name="Chakicherla A."/>
            <person name="Larimer F.W."/>
            <person name="Richardson P.M."/>
            <person name="Coleman M.A."/>
            <person name="Wood A.P."/>
            <person name="Kelly D.P."/>
        </authorList>
    </citation>
    <scope>NUCLEOTIDE SEQUENCE [LARGE SCALE GENOMIC DNA]</scope>
    <source>
        <strain evidence="6 7">ATCC 25259</strain>
    </source>
</reference>
<dbReference type="EMBL" id="CP000116">
    <property type="protein sequence ID" value="AAZ96622.1"/>
    <property type="molecule type" value="Genomic_DNA"/>
</dbReference>
<dbReference type="InterPro" id="IPR015421">
    <property type="entry name" value="PyrdxlP-dep_Trfase_major"/>
</dbReference>
<evidence type="ECO:0000313" key="6">
    <source>
        <dbReference type="EMBL" id="AAZ96622.1"/>
    </source>
</evidence>
<dbReference type="eggNOG" id="COG0156">
    <property type="taxonomic scope" value="Bacteria"/>
</dbReference>
<dbReference type="HOGENOM" id="CLU_015846_11_0_4"/>
<dbReference type="AlphaFoldDB" id="Q3SKZ9"/>
<dbReference type="InterPro" id="IPR015424">
    <property type="entry name" value="PyrdxlP-dep_Trfase"/>
</dbReference>
<dbReference type="PROSITE" id="PS00599">
    <property type="entry name" value="AA_TRANSFER_CLASS_2"/>
    <property type="match status" value="1"/>
</dbReference>
<evidence type="ECO:0000256" key="4">
    <source>
        <dbReference type="RuleBase" id="RU003693"/>
    </source>
</evidence>
<gene>
    <name evidence="6" type="ordered locus">Tbd_0669</name>
</gene>
<dbReference type="InterPro" id="IPR001917">
    <property type="entry name" value="Aminotrans_II_pyridoxalP_BS"/>
</dbReference>